<comment type="cofactor">
    <cofactor evidence="1">
        <name>Mg(2+)</name>
        <dbReference type="ChEBI" id="CHEBI:18420"/>
    </cofactor>
</comment>
<dbReference type="AlphaFoldDB" id="A0A9D8KBN8"/>
<evidence type="ECO:0000256" key="3">
    <source>
        <dbReference type="ARBA" id="ARBA00022801"/>
    </source>
</evidence>
<organism evidence="6 7">
    <name type="scientific">Candidatus Zymogenus saltonus</name>
    <dbReference type="NCBI Taxonomy" id="2844893"/>
    <lineage>
        <taxon>Bacteria</taxon>
        <taxon>Deltaproteobacteria</taxon>
        <taxon>Candidatus Zymogenia</taxon>
        <taxon>Candidatus Zymogeniales</taxon>
        <taxon>Candidatus Zymogenaceae</taxon>
        <taxon>Candidatus Zymogenus</taxon>
    </lineage>
</organism>
<dbReference type="InterPro" id="IPR011330">
    <property type="entry name" value="Glyco_hydro/deAcase_b/a-brl"/>
</dbReference>
<keyword evidence="2" id="KW-0479">Metal-binding</keyword>
<evidence type="ECO:0000313" key="7">
    <source>
        <dbReference type="Proteomes" id="UP000809273"/>
    </source>
</evidence>
<reference evidence="6" key="2">
    <citation type="submission" date="2021-01" db="EMBL/GenBank/DDBJ databases">
        <authorList>
            <person name="Hahn C.R."/>
            <person name="Youssef N.H."/>
            <person name="Elshahed M."/>
        </authorList>
    </citation>
    <scope>NUCLEOTIDE SEQUENCE</scope>
    <source>
        <strain evidence="6">Zod_Metabat.24</strain>
    </source>
</reference>
<protein>
    <submittedName>
        <fullName evidence="6">ChbG/HpnK family deacetylase</fullName>
    </submittedName>
</protein>
<dbReference type="PANTHER" id="PTHR31609:SF1">
    <property type="entry name" value="CARBOHYDRATE DEACETYLASE"/>
    <property type="match status" value="1"/>
</dbReference>
<comment type="caution">
    <text evidence="6">The sequence shown here is derived from an EMBL/GenBank/DDBJ whole genome shotgun (WGS) entry which is preliminary data.</text>
</comment>
<dbReference type="GO" id="GO:0046872">
    <property type="term" value="F:metal ion binding"/>
    <property type="evidence" value="ECO:0007669"/>
    <property type="project" value="UniProtKB-KW"/>
</dbReference>
<reference evidence="6" key="1">
    <citation type="journal article" date="2021" name="Environ. Microbiol.">
        <title>Genomic characterization of three novel Desulfobacterota classes expand the metabolic and phylogenetic diversity of the phylum.</title>
        <authorList>
            <person name="Murphy C.L."/>
            <person name="Biggerstaff J."/>
            <person name="Eichhorn A."/>
            <person name="Ewing E."/>
            <person name="Shahan R."/>
            <person name="Soriano D."/>
            <person name="Stewart S."/>
            <person name="VanMol K."/>
            <person name="Walker R."/>
            <person name="Walters P."/>
            <person name="Elshahed M.S."/>
            <person name="Youssef N.H."/>
        </authorList>
    </citation>
    <scope>NUCLEOTIDE SEQUENCE</scope>
    <source>
        <strain evidence="6">Zod_Metabat.24</strain>
    </source>
</reference>
<keyword evidence="3" id="KW-0378">Hydrolase</keyword>
<gene>
    <name evidence="6" type="ORF">JW984_01290</name>
</gene>
<accession>A0A9D8KBN8</accession>
<keyword evidence="4" id="KW-0460">Magnesium</keyword>
<dbReference type="InterPro" id="IPR006879">
    <property type="entry name" value="YdjC-like"/>
</dbReference>
<evidence type="ECO:0000256" key="5">
    <source>
        <dbReference type="ARBA" id="ARBA00023277"/>
    </source>
</evidence>
<evidence type="ECO:0000313" key="6">
    <source>
        <dbReference type="EMBL" id="MBN1571808.1"/>
    </source>
</evidence>
<name>A0A9D8KBN8_9DELT</name>
<proteinExistence type="predicted"/>
<dbReference type="GO" id="GO:0019213">
    <property type="term" value="F:deacetylase activity"/>
    <property type="evidence" value="ECO:0007669"/>
    <property type="project" value="TreeGrafter"/>
</dbReference>
<evidence type="ECO:0000256" key="2">
    <source>
        <dbReference type="ARBA" id="ARBA00022723"/>
    </source>
</evidence>
<dbReference type="GO" id="GO:0016787">
    <property type="term" value="F:hydrolase activity"/>
    <property type="evidence" value="ECO:0007669"/>
    <property type="project" value="UniProtKB-KW"/>
</dbReference>
<dbReference type="EMBL" id="JAFGIX010000006">
    <property type="protein sequence ID" value="MBN1571808.1"/>
    <property type="molecule type" value="Genomic_DNA"/>
</dbReference>
<evidence type="ECO:0000256" key="1">
    <source>
        <dbReference type="ARBA" id="ARBA00001946"/>
    </source>
</evidence>
<dbReference type="SUPFAM" id="SSF88713">
    <property type="entry name" value="Glycoside hydrolase/deacetylase"/>
    <property type="match status" value="1"/>
</dbReference>
<evidence type="ECO:0000256" key="4">
    <source>
        <dbReference type="ARBA" id="ARBA00022842"/>
    </source>
</evidence>
<sequence length="253" mass="28545">MKRLMIVADDFGLSKEINRGVEIGVKAGALSFASLMVDGDFVENAVMIAEKNPAFTVGLHVDVSGLLGIDDAVWRGAREESLMKLVSEGSTVAAFIEECRRQIRKFFDLGFAPTFINTHFHIHTLPPFFKEFVELSAINGFKYMRLSKTTPLLSHPDIPIEGRLSDMTEILDRRGIAHPDEYIVGNFHFFPPELEHEVTEIMVHPTDSPGGKGGPISTIYYLDLIKLLSWGDYYRYVRYRGQFEELTINGTVR</sequence>
<keyword evidence="5" id="KW-0119">Carbohydrate metabolism</keyword>
<dbReference type="PANTHER" id="PTHR31609">
    <property type="entry name" value="YDJC DEACETYLASE FAMILY MEMBER"/>
    <property type="match status" value="1"/>
</dbReference>
<dbReference type="GO" id="GO:0005975">
    <property type="term" value="P:carbohydrate metabolic process"/>
    <property type="evidence" value="ECO:0007669"/>
    <property type="project" value="InterPro"/>
</dbReference>
<dbReference type="Proteomes" id="UP000809273">
    <property type="component" value="Unassembled WGS sequence"/>
</dbReference>
<dbReference type="Pfam" id="PF04794">
    <property type="entry name" value="YdjC"/>
    <property type="match status" value="1"/>
</dbReference>
<dbReference type="Gene3D" id="3.20.20.370">
    <property type="entry name" value="Glycoside hydrolase/deacetylase"/>
    <property type="match status" value="1"/>
</dbReference>